<feature type="transmembrane region" description="Helical" evidence="2">
    <location>
        <begin position="265"/>
        <end position="283"/>
    </location>
</feature>
<name>A0ABS1SSB1_9MICO</name>
<feature type="region of interest" description="Disordered" evidence="1">
    <location>
        <begin position="289"/>
        <end position="316"/>
    </location>
</feature>
<keyword evidence="2" id="KW-1133">Transmembrane helix</keyword>
<gene>
    <name evidence="3" type="ORF">D3226_13980</name>
</gene>
<proteinExistence type="predicted"/>
<feature type="transmembrane region" description="Helical" evidence="2">
    <location>
        <begin position="171"/>
        <end position="188"/>
    </location>
</feature>
<evidence type="ECO:0000256" key="2">
    <source>
        <dbReference type="SAM" id="Phobius"/>
    </source>
</evidence>
<feature type="transmembrane region" description="Helical" evidence="2">
    <location>
        <begin position="131"/>
        <end position="150"/>
    </location>
</feature>
<dbReference type="Proteomes" id="UP001646141">
    <property type="component" value="Unassembled WGS sequence"/>
</dbReference>
<dbReference type="EMBL" id="QYAD01000006">
    <property type="protein sequence ID" value="MBL3691049.1"/>
    <property type="molecule type" value="Genomic_DNA"/>
</dbReference>
<feature type="transmembrane region" description="Helical" evidence="2">
    <location>
        <begin position="194"/>
        <end position="211"/>
    </location>
</feature>
<feature type="transmembrane region" description="Helical" evidence="2">
    <location>
        <begin position="102"/>
        <end position="119"/>
    </location>
</feature>
<dbReference type="Pfam" id="PF05675">
    <property type="entry name" value="DUF817"/>
    <property type="match status" value="1"/>
</dbReference>
<evidence type="ECO:0000313" key="3">
    <source>
        <dbReference type="EMBL" id="MBL3691049.1"/>
    </source>
</evidence>
<reference evidence="3 4" key="1">
    <citation type="submission" date="2018-09" db="EMBL/GenBank/DDBJ databases">
        <title>Comparative genomics of Leucobacter spp.</title>
        <authorList>
            <person name="Reis A.C."/>
            <person name="Kolvenbach B.A."/>
            <person name="Corvini P.F.X."/>
            <person name="Nunes O.C."/>
        </authorList>
    </citation>
    <scope>NUCLEOTIDE SEQUENCE [LARGE SCALE GENOMIC DNA]</scope>
    <source>
        <strain evidence="3 4">L-1</strain>
    </source>
</reference>
<keyword evidence="2" id="KW-0472">Membrane</keyword>
<feature type="compositionally biased region" description="Acidic residues" evidence="1">
    <location>
        <begin position="290"/>
        <end position="302"/>
    </location>
</feature>
<feature type="transmembrane region" description="Helical" evidence="2">
    <location>
        <begin position="223"/>
        <end position="245"/>
    </location>
</feature>
<keyword evidence="2" id="KW-0812">Transmembrane</keyword>
<keyword evidence="4" id="KW-1185">Reference proteome</keyword>
<organism evidence="3 4">
    <name type="scientific">Leucobacter chromiireducens subsp. chromiireducens</name>
    <dbReference type="NCBI Taxonomy" id="660067"/>
    <lineage>
        <taxon>Bacteria</taxon>
        <taxon>Bacillati</taxon>
        <taxon>Actinomycetota</taxon>
        <taxon>Actinomycetes</taxon>
        <taxon>Micrococcales</taxon>
        <taxon>Microbacteriaceae</taxon>
        <taxon>Leucobacter</taxon>
    </lineage>
</organism>
<feature type="transmembrane region" description="Helical" evidence="2">
    <location>
        <begin position="49"/>
        <end position="69"/>
    </location>
</feature>
<accession>A0ABS1SSB1</accession>
<evidence type="ECO:0000256" key="1">
    <source>
        <dbReference type="SAM" id="MobiDB-lite"/>
    </source>
</evidence>
<sequence length="316" mass="35400">MHEESGAERGLTPLERAIDRAANRLLEGAPARGARAVLVECAVFVMKQAWACVFGALLLAVIVAARLWYPDDAALARNDALTIAAILIQIGMLVFKLETGRELWVIILFHITGTVMELFKTDVGSWSYEAAGVLHIGAVPLFSGFMYAAVGSYMVRVYRLHRLRFTNYPRVWLTTIVAAAIYVNFFSHHFIVDLRWVLLVAVVVLWWRTTMHFRVYRVTLRAPLLLVFFGVAVFIWLAENIATWGGAWLYPHQEGGWELVSPQKLIAWFLLMIISVVMVTWVYPPRDVDPAPDGEADPDPDIEPERDAAPSPGPAA</sequence>
<feature type="transmembrane region" description="Helical" evidence="2">
    <location>
        <begin position="75"/>
        <end position="95"/>
    </location>
</feature>
<comment type="caution">
    <text evidence="3">The sequence shown here is derived from an EMBL/GenBank/DDBJ whole genome shotgun (WGS) entry which is preliminary data.</text>
</comment>
<protein>
    <submittedName>
        <fullName evidence="3">DUF817 domain-containing protein</fullName>
    </submittedName>
</protein>
<dbReference type="RefSeq" id="WP_202383230.1">
    <property type="nucleotide sequence ID" value="NZ_BAAAMA010000011.1"/>
</dbReference>
<dbReference type="InterPro" id="IPR008535">
    <property type="entry name" value="DUF817"/>
</dbReference>
<evidence type="ECO:0000313" key="4">
    <source>
        <dbReference type="Proteomes" id="UP001646141"/>
    </source>
</evidence>